<reference evidence="1 2" key="1">
    <citation type="submission" date="2018-06" db="EMBL/GenBank/DDBJ databases">
        <title>Genomic Encyclopedia of Type Strains, Phase IV (KMG-IV): sequencing the most valuable type-strain genomes for metagenomic binning, comparative biology and taxonomic classification.</title>
        <authorList>
            <person name="Goeker M."/>
        </authorList>
    </citation>
    <scope>NUCLEOTIDE SEQUENCE [LARGE SCALE GENOMIC DNA]</scope>
    <source>
        <strain evidence="1 2">DSM 25619</strain>
    </source>
</reference>
<dbReference type="EMBL" id="QNRH01000012">
    <property type="protein sequence ID" value="RBO90537.1"/>
    <property type="molecule type" value="Genomic_DNA"/>
</dbReference>
<dbReference type="AlphaFoldDB" id="A0A366DKC2"/>
<dbReference type="RefSeq" id="WP_113946143.1">
    <property type="nucleotide sequence ID" value="NZ_JBHEEG010000011.1"/>
</dbReference>
<protein>
    <submittedName>
        <fullName evidence="1">Uncharacterized protein</fullName>
    </submittedName>
</protein>
<organism evidence="1 2">
    <name type="scientific">Pseudochrobactrum asaccharolyticum</name>
    <dbReference type="NCBI Taxonomy" id="354351"/>
    <lineage>
        <taxon>Bacteria</taxon>
        <taxon>Pseudomonadati</taxon>
        <taxon>Pseudomonadota</taxon>
        <taxon>Alphaproteobacteria</taxon>
        <taxon>Hyphomicrobiales</taxon>
        <taxon>Brucellaceae</taxon>
        <taxon>Pseudochrobactrum</taxon>
    </lineage>
</organism>
<dbReference type="Proteomes" id="UP000252893">
    <property type="component" value="Unassembled WGS sequence"/>
</dbReference>
<gene>
    <name evidence="1" type="ORF">DFR47_1126</name>
</gene>
<proteinExistence type="predicted"/>
<evidence type="ECO:0000313" key="1">
    <source>
        <dbReference type="EMBL" id="RBO90537.1"/>
    </source>
</evidence>
<sequence>MAISNIVKYESSFDYELLHPVNGTGLKIWFTLVSSASDSVKSVIRRQIDANYERQRKGKSLKASDGEVQIIDRIAACFQSWNWNGQEFRDGQGVPEFTRANILDVLSVDWIFDQVNKQVNDIENFTGS</sequence>
<keyword evidence="2" id="KW-1185">Reference proteome</keyword>
<name>A0A366DKC2_9HYPH</name>
<accession>A0A366DKC2</accession>
<evidence type="ECO:0000313" key="2">
    <source>
        <dbReference type="Proteomes" id="UP000252893"/>
    </source>
</evidence>
<comment type="caution">
    <text evidence="1">The sequence shown here is derived from an EMBL/GenBank/DDBJ whole genome shotgun (WGS) entry which is preliminary data.</text>
</comment>